<feature type="transmembrane region" description="Helical" evidence="1">
    <location>
        <begin position="165"/>
        <end position="198"/>
    </location>
</feature>
<dbReference type="GO" id="GO:0016747">
    <property type="term" value="F:acyltransferase activity, transferring groups other than amino-acyl groups"/>
    <property type="evidence" value="ECO:0007669"/>
    <property type="project" value="InterPro"/>
</dbReference>
<feature type="transmembrane region" description="Helical" evidence="1">
    <location>
        <begin position="251"/>
        <end position="271"/>
    </location>
</feature>
<protein>
    <submittedName>
        <fullName evidence="3">Acyltransferase</fullName>
        <ecNumber evidence="3">2.3.-.-</ecNumber>
    </submittedName>
</protein>
<dbReference type="InterPro" id="IPR050879">
    <property type="entry name" value="Acyltransferase_3"/>
</dbReference>
<feature type="domain" description="Acyltransferase 3" evidence="2">
    <location>
        <begin position="2"/>
        <end position="264"/>
    </location>
</feature>
<dbReference type="GO" id="GO:0016020">
    <property type="term" value="C:membrane"/>
    <property type="evidence" value="ECO:0007669"/>
    <property type="project" value="TreeGrafter"/>
</dbReference>
<dbReference type="EC" id="2.3.-.-" evidence="3"/>
<dbReference type="InterPro" id="IPR002656">
    <property type="entry name" value="Acyl_transf_3_dom"/>
</dbReference>
<sequence>MFRIWPIYFLIIGLSFFVFPHIPIFDYPGIEEKLTVNLPERLTLLLLVLPNFAFVLYDLPYWCAQTWSIGVEEQFYYLWPWLIKYPKRRIPIFAFFLLLTAGLLYLGLEMADPPAEARQSMITTFLGQFRIQTMALGGLCAWLVYNDKTKFLDFIFRKDVQIVAYTILLVLFFSGVHFFGFLEIYALFFAFFVLNVSCNPNTIVRLGHPVMDHLGKISYGLYIYHVAVIVVIINLFEMYAPGWRGTGYQVVLYMLSFVGSVAVATFSFNYIEKPLLAYKDRKFGR</sequence>
<dbReference type="PANTHER" id="PTHR23028:SF53">
    <property type="entry name" value="ACYL_TRANSF_3 DOMAIN-CONTAINING PROTEIN"/>
    <property type="match status" value="1"/>
</dbReference>
<evidence type="ECO:0000259" key="2">
    <source>
        <dbReference type="Pfam" id="PF01757"/>
    </source>
</evidence>
<feature type="transmembrane region" description="Helical" evidence="1">
    <location>
        <begin position="90"/>
        <end position="108"/>
    </location>
</feature>
<keyword evidence="1" id="KW-0472">Membrane</keyword>
<name>A0AAU8FV68_9BACT</name>
<keyword evidence="3" id="KW-0012">Acyltransferase</keyword>
<keyword evidence="3" id="KW-0808">Transferase</keyword>
<organism evidence="3">
    <name type="scientific">Dyadobacter sp. 676</name>
    <dbReference type="NCBI Taxonomy" id="3088362"/>
    <lineage>
        <taxon>Bacteria</taxon>
        <taxon>Pseudomonadati</taxon>
        <taxon>Bacteroidota</taxon>
        <taxon>Cytophagia</taxon>
        <taxon>Cytophagales</taxon>
        <taxon>Spirosomataceae</taxon>
        <taxon>Dyadobacter</taxon>
    </lineage>
</organism>
<dbReference type="EMBL" id="CP159289">
    <property type="protein sequence ID" value="XCH27718.1"/>
    <property type="molecule type" value="Genomic_DNA"/>
</dbReference>
<feature type="transmembrane region" description="Helical" evidence="1">
    <location>
        <begin position="42"/>
        <end position="62"/>
    </location>
</feature>
<keyword evidence="1" id="KW-1133">Transmembrane helix</keyword>
<gene>
    <name evidence="3" type="ORF">ABV298_15485</name>
</gene>
<dbReference type="GO" id="GO:0000271">
    <property type="term" value="P:polysaccharide biosynthetic process"/>
    <property type="evidence" value="ECO:0007669"/>
    <property type="project" value="TreeGrafter"/>
</dbReference>
<dbReference type="RefSeq" id="WP_353722965.1">
    <property type="nucleotide sequence ID" value="NZ_CP159289.1"/>
</dbReference>
<keyword evidence="1" id="KW-0812">Transmembrane</keyword>
<proteinExistence type="predicted"/>
<feature type="transmembrane region" description="Helical" evidence="1">
    <location>
        <begin position="6"/>
        <end position="30"/>
    </location>
</feature>
<reference evidence="3" key="1">
    <citation type="submission" date="2024-06" db="EMBL/GenBank/DDBJ databases">
        <title>Sequencing and assembly of the genome of Dyadobacter sp. strain 676, a symbiont of Cyamopsis tetragonoloba.</title>
        <authorList>
            <person name="Guro P."/>
            <person name="Sazanova A."/>
            <person name="Kuznetsova I."/>
            <person name="Belimov A."/>
            <person name="Safronova V."/>
        </authorList>
    </citation>
    <scope>NUCLEOTIDE SEQUENCE</scope>
    <source>
        <strain evidence="3">676</strain>
    </source>
</reference>
<feature type="transmembrane region" description="Helical" evidence="1">
    <location>
        <begin position="219"/>
        <end position="239"/>
    </location>
</feature>
<feature type="transmembrane region" description="Helical" evidence="1">
    <location>
        <begin position="129"/>
        <end position="145"/>
    </location>
</feature>
<evidence type="ECO:0000256" key="1">
    <source>
        <dbReference type="SAM" id="Phobius"/>
    </source>
</evidence>
<dbReference type="AlphaFoldDB" id="A0AAU8FV68"/>
<dbReference type="PANTHER" id="PTHR23028">
    <property type="entry name" value="ACETYLTRANSFERASE"/>
    <property type="match status" value="1"/>
</dbReference>
<evidence type="ECO:0000313" key="3">
    <source>
        <dbReference type="EMBL" id="XCH27718.1"/>
    </source>
</evidence>
<accession>A0AAU8FV68</accession>
<dbReference type="Pfam" id="PF01757">
    <property type="entry name" value="Acyl_transf_3"/>
    <property type="match status" value="1"/>
</dbReference>